<evidence type="ECO:0000256" key="1">
    <source>
        <dbReference type="ARBA" id="ARBA00001947"/>
    </source>
</evidence>
<feature type="domain" description="Peptidase M14" evidence="4">
    <location>
        <begin position="110"/>
        <end position="387"/>
    </location>
</feature>
<dbReference type="AlphaFoldDB" id="L1IQ69"/>
<evidence type="ECO:0000256" key="2">
    <source>
        <dbReference type="ARBA" id="ARBA00005988"/>
    </source>
</evidence>
<dbReference type="GO" id="GO:0006508">
    <property type="term" value="P:proteolysis"/>
    <property type="evidence" value="ECO:0007669"/>
    <property type="project" value="InterPro"/>
</dbReference>
<reference evidence="5 7" key="1">
    <citation type="journal article" date="2012" name="Nature">
        <title>Algal genomes reveal evolutionary mosaicism and the fate of nucleomorphs.</title>
        <authorList>
            <consortium name="DOE Joint Genome Institute"/>
            <person name="Curtis B.A."/>
            <person name="Tanifuji G."/>
            <person name="Burki F."/>
            <person name="Gruber A."/>
            <person name="Irimia M."/>
            <person name="Maruyama S."/>
            <person name="Arias M.C."/>
            <person name="Ball S.G."/>
            <person name="Gile G.H."/>
            <person name="Hirakawa Y."/>
            <person name="Hopkins J.F."/>
            <person name="Kuo A."/>
            <person name="Rensing S.A."/>
            <person name="Schmutz J."/>
            <person name="Symeonidi A."/>
            <person name="Elias M."/>
            <person name="Eveleigh R.J."/>
            <person name="Herman E.K."/>
            <person name="Klute M.J."/>
            <person name="Nakayama T."/>
            <person name="Obornik M."/>
            <person name="Reyes-Prieto A."/>
            <person name="Armbrust E.V."/>
            <person name="Aves S.J."/>
            <person name="Beiko R.G."/>
            <person name="Coutinho P."/>
            <person name="Dacks J.B."/>
            <person name="Durnford D.G."/>
            <person name="Fast N.M."/>
            <person name="Green B.R."/>
            <person name="Grisdale C.J."/>
            <person name="Hempel F."/>
            <person name="Henrissat B."/>
            <person name="Hoppner M.P."/>
            <person name="Ishida K."/>
            <person name="Kim E."/>
            <person name="Koreny L."/>
            <person name="Kroth P.G."/>
            <person name="Liu Y."/>
            <person name="Malik S.B."/>
            <person name="Maier U.G."/>
            <person name="McRose D."/>
            <person name="Mock T."/>
            <person name="Neilson J.A."/>
            <person name="Onodera N.T."/>
            <person name="Poole A.M."/>
            <person name="Pritham E.J."/>
            <person name="Richards T.A."/>
            <person name="Rocap G."/>
            <person name="Roy S.W."/>
            <person name="Sarai C."/>
            <person name="Schaack S."/>
            <person name="Shirato S."/>
            <person name="Slamovits C.H."/>
            <person name="Spencer D.F."/>
            <person name="Suzuki S."/>
            <person name="Worden A.Z."/>
            <person name="Zauner S."/>
            <person name="Barry K."/>
            <person name="Bell C."/>
            <person name="Bharti A.K."/>
            <person name="Crow J.A."/>
            <person name="Grimwood J."/>
            <person name="Kramer R."/>
            <person name="Lindquist E."/>
            <person name="Lucas S."/>
            <person name="Salamov A."/>
            <person name="McFadden G.I."/>
            <person name="Lane C.E."/>
            <person name="Keeling P.J."/>
            <person name="Gray M.W."/>
            <person name="Grigoriev I.V."/>
            <person name="Archibald J.M."/>
        </authorList>
    </citation>
    <scope>NUCLEOTIDE SEQUENCE</scope>
    <source>
        <strain evidence="5 7">CCMP2712</strain>
    </source>
</reference>
<dbReference type="Gene3D" id="2.60.40.3120">
    <property type="match status" value="1"/>
</dbReference>
<dbReference type="PANTHER" id="PTHR12756:SF11">
    <property type="entry name" value="CYTOSOLIC CARBOXYPEPTIDASE 1"/>
    <property type="match status" value="1"/>
</dbReference>
<dbReference type="SUPFAM" id="SSF53187">
    <property type="entry name" value="Zn-dependent exopeptidases"/>
    <property type="match status" value="1"/>
</dbReference>
<dbReference type="InterPro" id="IPR040626">
    <property type="entry name" value="Pepdidase_M14_N"/>
</dbReference>
<dbReference type="PaxDb" id="55529-EKX38029"/>
<keyword evidence="7" id="KW-1185">Reference proteome</keyword>
<evidence type="ECO:0000256" key="3">
    <source>
        <dbReference type="PROSITE-ProRule" id="PRU01379"/>
    </source>
</evidence>
<dbReference type="GeneID" id="17294820"/>
<gene>
    <name evidence="5" type="ORF">GUITHDRAFT_89476</name>
</gene>
<dbReference type="eggNOG" id="KOG3641">
    <property type="taxonomic scope" value="Eukaryota"/>
</dbReference>
<proteinExistence type="inferred from homology"/>
<sequence length="393" mass="45582">MSKVGTREYDLILRPDKDSGHVQWYYFMVANVRKNVSYVINIVNFVKNKSLYNQGLKPLLYSTKDADRKKIGWKRAGSRCVYYSRGNRYTLTFTIEFDHDRDVCFLAHCYPYVYTDLQLFLSSLENDVSRKKTVLRKELCRSLAGNQVDLLIISDDPQNWQKNSKQSIFLTARVHPGETQASWAMQGCIEFLTSNSPEALFLRQKYNFFVVPMLNPDGVINGHYRCSLAGQDLNRIWQNPDFTRHPCIWHTKNLMKNLLSKKLIFFCDFHGHSTKKNAFMYGCDPNACFPGKVPVHQWKNPNSPCNFPMIMNEISTAFSFQDCDFRMHKSKLTTGRVVVYREFGITQSYTFEVSFLGHKISDNMVHFNITDLLQLGQHFGLAFMKLLCSCESG</sequence>
<evidence type="ECO:0000313" key="5">
    <source>
        <dbReference type="EMBL" id="EKX38029.1"/>
    </source>
</evidence>
<reference evidence="6" key="3">
    <citation type="submission" date="2016-03" db="UniProtKB">
        <authorList>
            <consortium name="EnsemblProtists"/>
        </authorList>
    </citation>
    <scope>IDENTIFICATION</scope>
</reference>
<comment type="cofactor">
    <cofactor evidence="1">
        <name>Zn(2+)</name>
        <dbReference type="ChEBI" id="CHEBI:29105"/>
    </cofactor>
</comment>
<feature type="active site" description="Proton donor/acceptor" evidence="3">
    <location>
        <position position="352"/>
    </location>
</feature>
<dbReference type="EnsemblProtists" id="EKX38029">
    <property type="protein sequence ID" value="EKX38029"/>
    <property type="gene ID" value="GUITHDRAFT_89476"/>
</dbReference>
<evidence type="ECO:0000259" key="4">
    <source>
        <dbReference type="PROSITE" id="PS52035"/>
    </source>
</evidence>
<dbReference type="GO" id="GO:0004181">
    <property type="term" value="F:metallocarboxypeptidase activity"/>
    <property type="evidence" value="ECO:0007669"/>
    <property type="project" value="InterPro"/>
</dbReference>
<dbReference type="PANTHER" id="PTHR12756">
    <property type="entry name" value="CYTOSOLIC CARBOXYPEPTIDASE"/>
    <property type="match status" value="1"/>
</dbReference>
<organism evidence="5">
    <name type="scientific">Guillardia theta (strain CCMP2712)</name>
    <name type="common">Cryptophyte</name>
    <dbReference type="NCBI Taxonomy" id="905079"/>
    <lineage>
        <taxon>Eukaryota</taxon>
        <taxon>Cryptophyceae</taxon>
        <taxon>Pyrenomonadales</taxon>
        <taxon>Geminigeraceae</taxon>
        <taxon>Guillardia</taxon>
    </lineage>
</organism>
<dbReference type="InterPro" id="IPR050821">
    <property type="entry name" value="Cytosolic_carboxypeptidase"/>
</dbReference>
<dbReference type="Proteomes" id="UP000011087">
    <property type="component" value="Unassembled WGS sequence"/>
</dbReference>
<evidence type="ECO:0000313" key="7">
    <source>
        <dbReference type="Proteomes" id="UP000011087"/>
    </source>
</evidence>
<dbReference type="Pfam" id="PF18027">
    <property type="entry name" value="Pepdidase_M14_N"/>
    <property type="match status" value="1"/>
</dbReference>
<dbReference type="Pfam" id="PF00246">
    <property type="entry name" value="Peptidase_M14"/>
    <property type="match status" value="1"/>
</dbReference>
<dbReference type="HOGENOM" id="CLU_007523_4_0_1"/>
<name>L1IQ69_GUITC</name>
<dbReference type="OrthoDB" id="10253041at2759"/>
<accession>L1IQ69</accession>
<dbReference type="InterPro" id="IPR000834">
    <property type="entry name" value="Peptidase_M14"/>
</dbReference>
<evidence type="ECO:0000313" key="6">
    <source>
        <dbReference type="EnsemblProtists" id="EKX38029"/>
    </source>
</evidence>
<dbReference type="EMBL" id="JH993052">
    <property type="protein sequence ID" value="EKX38029.1"/>
    <property type="molecule type" value="Genomic_DNA"/>
</dbReference>
<dbReference type="PROSITE" id="PS52035">
    <property type="entry name" value="PEPTIDASE_M14"/>
    <property type="match status" value="1"/>
</dbReference>
<reference evidence="7" key="2">
    <citation type="submission" date="2012-11" db="EMBL/GenBank/DDBJ databases">
        <authorList>
            <person name="Kuo A."/>
            <person name="Curtis B.A."/>
            <person name="Tanifuji G."/>
            <person name="Burki F."/>
            <person name="Gruber A."/>
            <person name="Irimia M."/>
            <person name="Maruyama S."/>
            <person name="Arias M.C."/>
            <person name="Ball S.G."/>
            <person name="Gile G.H."/>
            <person name="Hirakawa Y."/>
            <person name="Hopkins J.F."/>
            <person name="Rensing S.A."/>
            <person name="Schmutz J."/>
            <person name="Symeonidi A."/>
            <person name="Elias M."/>
            <person name="Eveleigh R.J."/>
            <person name="Herman E.K."/>
            <person name="Klute M.J."/>
            <person name="Nakayama T."/>
            <person name="Obornik M."/>
            <person name="Reyes-Prieto A."/>
            <person name="Armbrust E.V."/>
            <person name="Aves S.J."/>
            <person name="Beiko R.G."/>
            <person name="Coutinho P."/>
            <person name="Dacks J.B."/>
            <person name="Durnford D.G."/>
            <person name="Fast N.M."/>
            <person name="Green B.R."/>
            <person name="Grisdale C."/>
            <person name="Hempe F."/>
            <person name="Henrissat B."/>
            <person name="Hoppner M.P."/>
            <person name="Ishida K.-I."/>
            <person name="Kim E."/>
            <person name="Koreny L."/>
            <person name="Kroth P.G."/>
            <person name="Liu Y."/>
            <person name="Malik S.-B."/>
            <person name="Maier U.G."/>
            <person name="McRose D."/>
            <person name="Mock T."/>
            <person name="Neilson J.A."/>
            <person name="Onodera N.T."/>
            <person name="Poole A.M."/>
            <person name="Pritham E.J."/>
            <person name="Richards T.A."/>
            <person name="Rocap G."/>
            <person name="Roy S.W."/>
            <person name="Sarai C."/>
            <person name="Schaack S."/>
            <person name="Shirato S."/>
            <person name="Slamovits C.H."/>
            <person name="Spencer D.F."/>
            <person name="Suzuki S."/>
            <person name="Worden A.Z."/>
            <person name="Zauner S."/>
            <person name="Barry K."/>
            <person name="Bell C."/>
            <person name="Bharti A.K."/>
            <person name="Crow J.A."/>
            <person name="Grimwood J."/>
            <person name="Kramer R."/>
            <person name="Lindquist E."/>
            <person name="Lucas S."/>
            <person name="Salamov A."/>
            <person name="McFadden G.I."/>
            <person name="Lane C.E."/>
            <person name="Keeling P.J."/>
            <person name="Gray M.W."/>
            <person name="Grigoriev I.V."/>
            <person name="Archibald J.M."/>
        </authorList>
    </citation>
    <scope>NUCLEOTIDE SEQUENCE</scope>
    <source>
        <strain evidence="7">CCMP2712</strain>
    </source>
</reference>
<dbReference type="RefSeq" id="XP_005825009.1">
    <property type="nucleotide sequence ID" value="XM_005824952.1"/>
</dbReference>
<protein>
    <recommendedName>
        <fullName evidence="4">Peptidase M14 domain-containing protein</fullName>
    </recommendedName>
</protein>
<dbReference type="GO" id="GO:0008270">
    <property type="term" value="F:zinc ion binding"/>
    <property type="evidence" value="ECO:0007669"/>
    <property type="project" value="InterPro"/>
</dbReference>
<comment type="similarity">
    <text evidence="2 3">Belongs to the peptidase M14 family.</text>
</comment>
<dbReference type="OMA" id="WFAYFEP"/>
<dbReference type="Gene3D" id="3.40.630.10">
    <property type="entry name" value="Zn peptidases"/>
    <property type="match status" value="1"/>
</dbReference>
<dbReference type="KEGG" id="gtt:GUITHDRAFT_89476"/>